<dbReference type="PANTHER" id="PTHR45614:SF266">
    <property type="entry name" value="TRANSCRIPTION FACTOR MYB3R-4"/>
    <property type="match status" value="1"/>
</dbReference>
<dbReference type="Gene3D" id="1.10.10.60">
    <property type="entry name" value="Homeodomain-like"/>
    <property type="match status" value="3"/>
</dbReference>
<evidence type="ECO:0000256" key="2">
    <source>
        <dbReference type="ARBA" id="ARBA00022737"/>
    </source>
</evidence>
<dbReference type="OrthoDB" id="2143914at2759"/>
<dbReference type="FunFam" id="1.10.10.60:FF:000016">
    <property type="entry name" value="Transcriptional activator Myb isoform A"/>
    <property type="match status" value="1"/>
</dbReference>
<feature type="domain" description="HTH myb-type" evidence="9">
    <location>
        <begin position="75"/>
        <end position="121"/>
    </location>
</feature>
<evidence type="ECO:0000256" key="3">
    <source>
        <dbReference type="ARBA" id="ARBA00023015"/>
    </source>
</evidence>
<dbReference type="Pfam" id="PF13921">
    <property type="entry name" value="Myb_DNA-bind_6"/>
    <property type="match status" value="1"/>
</dbReference>
<evidence type="ECO:0000256" key="4">
    <source>
        <dbReference type="ARBA" id="ARBA00023125"/>
    </source>
</evidence>
<dbReference type="SMART" id="SM00717">
    <property type="entry name" value="SANT"/>
    <property type="match status" value="3"/>
</dbReference>
<evidence type="ECO:0000256" key="7">
    <source>
        <dbReference type="SAM" id="MobiDB-lite"/>
    </source>
</evidence>
<proteinExistence type="predicted"/>
<dbReference type="InterPro" id="IPR017930">
    <property type="entry name" value="Myb_dom"/>
</dbReference>
<dbReference type="EMBL" id="KZ451982">
    <property type="protein sequence ID" value="PKA54451.1"/>
    <property type="molecule type" value="Genomic_DNA"/>
</dbReference>
<keyword evidence="5" id="KW-0804">Transcription</keyword>
<dbReference type="InterPro" id="IPR009057">
    <property type="entry name" value="Homeodomain-like_sf"/>
</dbReference>
<evidence type="ECO:0000313" key="11">
    <source>
        <dbReference type="Proteomes" id="UP000236161"/>
    </source>
</evidence>
<dbReference type="AlphaFoldDB" id="A0A2I0AFY3"/>
<sequence length="1006" mass="110714">MASDKGMRMRSRNGLASAPVVSQVGITGSSAADLGDGFAEASSSASLQDGSGGEFLAPPKHLHGRATGPQRKSTKGHWTPEEDELLRQAVHHYKGKNWKKIAESFQDRTDVQCLHRWQKVLNPSLVKGPWTKEEDDIIIQMVQQYGQKKWSTIAQALPGRIGKQCRERWHNHLNPAINKEAWTQEEEIVLIHGHQKYGNKWAELTKYLPGRTDNAIKNHWNSSVKKKVDSYMASGMLAKYPSLAQCMPTKSINPKDHYNGLKDRLEIEDSSECSSSAPLPSCQSESEMATNPLSLVEDFKKVEASFTKDTMKSDLFVCSEQNYCSFEESHPQIASSGSLSHAAEEYGNVVSQDSLTQSDDDFVKKAVLLPISTPQKSSTSGQCLVLEEKNKLLVSNAEEFSANLSDMQLKSNFSILHPVNASHTGDLEVVASYVSCIPLVHTSSACSNLASCSCPVFQSPNTSEMPETPYCSSLMSVVPSSFVCPSDNVEIQVLSSSLQHLRPIAGAFCSVLEPCSSLAPVPEAQVGQIQGENEVLTEHTGCRSLNEILYPEDEEKGESEKVIEIGGLSLSDEKADVDSEQFLETGTLFYEPPRIISLEFPFVSCDIAPSYLQQEYSPLGIRQHMISSGPCNFWDSPCHDDSPDGILKNAAKSFILTPSIMKKRQRELLSPMQNMRSDKKLGVDMNQESLFRSLIKGEACMDDDVICDSAAERIRSINDAHDTSFDLRERSGKCNMQNENLNHTLIGNDGTCAVYNQQEKIEKGKSGAHVPSEIDSVRKEIQCGRVLVEIKPNVDTCTVFPSPGSCGTKHVQHSTPVTSLRYPPSSKKPQLALEKCSSMADSERGNLNIFANTPNLRRGLDSPSAWKSPWFMHSFAPGANLAFEDFKCFMSPIDRSYDALSLMKQVSEQSAVVIAEAQEILGKGCQHLDFDTMQSIEDSLPEGIDEPGKEQENLIPMPSNVLAEGRVLDFSDCVTPADETKSGRVGDSLNASLLSNPCSRLLKTCR</sequence>
<evidence type="ECO:0000256" key="5">
    <source>
        <dbReference type="ARBA" id="ARBA00023163"/>
    </source>
</evidence>
<dbReference type="GO" id="GO:0005634">
    <property type="term" value="C:nucleus"/>
    <property type="evidence" value="ECO:0007669"/>
    <property type="project" value="UniProtKB-SubCell"/>
</dbReference>
<name>A0A2I0AFY3_9ASPA</name>
<dbReference type="InterPro" id="IPR001005">
    <property type="entry name" value="SANT/Myb"/>
</dbReference>
<feature type="domain" description="HTH myb-type" evidence="9">
    <location>
        <begin position="178"/>
        <end position="228"/>
    </location>
</feature>
<feature type="domain" description="Myb-like" evidence="8">
    <location>
        <begin position="70"/>
        <end position="121"/>
    </location>
</feature>
<reference evidence="10 11" key="1">
    <citation type="journal article" date="2017" name="Nature">
        <title>The Apostasia genome and the evolution of orchids.</title>
        <authorList>
            <person name="Zhang G.Q."/>
            <person name="Liu K.W."/>
            <person name="Li Z."/>
            <person name="Lohaus R."/>
            <person name="Hsiao Y.Y."/>
            <person name="Niu S.C."/>
            <person name="Wang J.Y."/>
            <person name="Lin Y.C."/>
            <person name="Xu Q."/>
            <person name="Chen L.J."/>
            <person name="Yoshida K."/>
            <person name="Fujiwara S."/>
            <person name="Wang Z.W."/>
            <person name="Zhang Y.Q."/>
            <person name="Mitsuda N."/>
            <person name="Wang M."/>
            <person name="Liu G.H."/>
            <person name="Pecoraro L."/>
            <person name="Huang H.X."/>
            <person name="Xiao X.J."/>
            <person name="Lin M."/>
            <person name="Wu X.Y."/>
            <person name="Wu W.L."/>
            <person name="Chen Y.Y."/>
            <person name="Chang S.B."/>
            <person name="Sakamoto S."/>
            <person name="Ohme-Takagi M."/>
            <person name="Yagi M."/>
            <person name="Zeng S.J."/>
            <person name="Shen C.Y."/>
            <person name="Yeh C.M."/>
            <person name="Luo Y.B."/>
            <person name="Tsai W.C."/>
            <person name="Van de Peer Y."/>
            <person name="Liu Z.J."/>
        </authorList>
    </citation>
    <scope>NUCLEOTIDE SEQUENCE [LARGE SCALE GENOMIC DNA]</scope>
    <source>
        <strain evidence="11">cv. Shenzhen</strain>
        <tissue evidence="10">Stem</tissue>
    </source>
</reference>
<evidence type="ECO:0000256" key="6">
    <source>
        <dbReference type="ARBA" id="ARBA00023242"/>
    </source>
</evidence>
<dbReference type="FunFam" id="1.10.10.60:FF:000010">
    <property type="entry name" value="Transcriptional activator Myb isoform A"/>
    <property type="match status" value="1"/>
</dbReference>
<dbReference type="PROSITE" id="PS51294">
    <property type="entry name" value="HTH_MYB"/>
    <property type="match status" value="3"/>
</dbReference>
<dbReference type="Pfam" id="PF00249">
    <property type="entry name" value="Myb_DNA-binding"/>
    <property type="match status" value="1"/>
</dbReference>
<comment type="subcellular location">
    <subcellularLocation>
        <location evidence="1">Nucleus</location>
    </subcellularLocation>
</comment>
<protein>
    <submittedName>
        <fullName evidence="10">Myb-related protein 3R-1</fullName>
    </submittedName>
</protein>
<dbReference type="SUPFAM" id="SSF46689">
    <property type="entry name" value="Homeodomain-like"/>
    <property type="match status" value="2"/>
</dbReference>
<dbReference type="CDD" id="cd00167">
    <property type="entry name" value="SANT"/>
    <property type="match status" value="3"/>
</dbReference>
<dbReference type="PANTHER" id="PTHR45614">
    <property type="entry name" value="MYB PROTEIN-RELATED"/>
    <property type="match status" value="1"/>
</dbReference>
<dbReference type="FunFam" id="1.10.10.60:FF:000324">
    <property type="entry name" value="Transcription factor MYB3R-2"/>
    <property type="match status" value="1"/>
</dbReference>
<evidence type="ECO:0000256" key="1">
    <source>
        <dbReference type="ARBA" id="ARBA00004123"/>
    </source>
</evidence>
<dbReference type="GO" id="GO:0000981">
    <property type="term" value="F:DNA-binding transcription factor activity, RNA polymerase II-specific"/>
    <property type="evidence" value="ECO:0007669"/>
    <property type="project" value="TreeGrafter"/>
</dbReference>
<feature type="region of interest" description="Disordered" evidence="7">
    <location>
        <begin position="32"/>
        <end position="79"/>
    </location>
</feature>
<keyword evidence="11" id="KW-1185">Reference proteome</keyword>
<keyword evidence="4" id="KW-0238">DNA-binding</keyword>
<evidence type="ECO:0000259" key="9">
    <source>
        <dbReference type="PROSITE" id="PS51294"/>
    </source>
</evidence>
<feature type="domain" description="HTH myb-type" evidence="9">
    <location>
        <begin position="122"/>
        <end position="177"/>
    </location>
</feature>
<dbReference type="PROSITE" id="PS50090">
    <property type="entry name" value="MYB_LIKE"/>
    <property type="match status" value="3"/>
</dbReference>
<dbReference type="Proteomes" id="UP000236161">
    <property type="component" value="Unassembled WGS sequence"/>
</dbReference>
<dbReference type="InterPro" id="IPR050560">
    <property type="entry name" value="MYB_TF"/>
</dbReference>
<gene>
    <name evidence="10" type="primary">MYB3R-1</name>
    <name evidence="10" type="ORF">AXF42_Ash000284</name>
</gene>
<evidence type="ECO:0000259" key="8">
    <source>
        <dbReference type="PROSITE" id="PS50090"/>
    </source>
</evidence>
<feature type="domain" description="Myb-like" evidence="8">
    <location>
        <begin position="122"/>
        <end position="173"/>
    </location>
</feature>
<evidence type="ECO:0000313" key="10">
    <source>
        <dbReference type="EMBL" id="PKA54451.1"/>
    </source>
</evidence>
<dbReference type="STRING" id="1088818.A0A2I0AFY3"/>
<keyword evidence="3" id="KW-0805">Transcription regulation</keyword>
<keyword evidence="2" id="KW-0677">Repeat</keyword>
<organism evidence="10 11">
    <name type="scientific">Apostasia shenzhenica</name>
    <dbReference type="NCBI Taxonomy" id="1088818"/>
    <lineage>
        <taxon>Eukaryota</taxon>
        <taxon>Viridiplantae</taxon>
        <taxon>Streptophyta</taxon>
        <taxon>Embryophyta</taxon>
        <taxon>Tracheophyta</taxon>
        <taxon>Spermatophyta</taxon>
        <taxon>Magnoliopsida</taxon>
        <taxon>Liliopsida</taxon>
        <taxon>Asparagales</taxon>
        <taxon>Orchidaceae</taxon>
        <taxon>Apostasioideae</taxon>
        <taxon>Apostasia</taxon>
    </lineage>
</organism>
<accession>A0A2I0AFY3</accession>
<keyword evidence="6" id="KW-0539">Nucleus</keyword>
<dbReference type="GO" id="GO:0000978">
    <property type="term" value="F:RNA polymerase II cis-regulatory region sequence-specific DNA binding"/>
    <property type="evidence" value="ECO:0007669"/>
    <property type="project" value="TreeGrafter"/>
</dbReference>
<feature type="domain" description="Myb-like" evidence="8">
    <location>
        <begin position="174"/>
        <end position="224"/>
    </location>
</feature>